<feature type="binding site" evidence="3">
    <location>
        <begin position="125"/>
        <end position="132"/>
    </location>
    <ligand>
        <name>ATP</name>
        <dbReference type="ChEBI" id="CHEBI:30616"/>
    </ligand>
</feature>
<dbReference type="Proteomes" id="UP000029014">
    <property type="component" value="Unassembled WGS sequence"/>
</dbReference>
<dbReference type="PANTHER" id="PTHR22683:SF1">
    <property type="entry name" value="TYPE VII SECRETION SYSTEM PROTEIN ESSC"/>
    <property type="match status" value="1"/>
</dbReference>
<evidence type="ECO:0000313" key="7">
    <source>
        <dbReference type="Proteomes" id="UP000029014"/>
    </source>
</evidence>
<dbReference type="InterPro" id="IPR027417">
    <property type="entry name" value="P-loop_NTPase"/>
</dbReference>
<evidence type="ECO:0000256" key="2">
    <source>
        <dbReference type="ARBA" id="ARBA00022840"/>
    </source>
</evidence>
<dbReference type="PANTHER" id="PTHR22683">
    <property type="entry name" value="SPORULATION PROTEIN RELATED"/>
    <property type="match status" value="1"/>
</dbReference>
<keyword evidence="4" id="KW-1133">Transmembrane helix</keyword>
<evidence type="ECO:0000259" key="5">
    <source>
        <dbReference type="PROSITE" id="PS50901"/>
    </source>
</evidence>
<evidence type="ECO:0000313" key="6">
    <source>
        <dbReference type="EMBL" id="KFI73274.1"/>
    </source>
</evidence>
<gene>
    <name evidence="6" type="ORF">BMIN_1369</name>
</gene>
<dbReference type="eggNOG" id="COG1674">
    <property type="taxonomic scope" value="Bacteria"/>
</dbReference>
<keyword evidence="4" id="KW-0472">Membrane</keyword>
<comment type="caution">
    <text evidence="6">The sequence shown here is derived from an EMBL/GenBank/DDBJ whole genome shotgun (WGS) entry which is preliminary data.</text>
</comment>
<protein>
    <submittedName>
        <fullName evidence="6">FtsK/SpoIIIE family protein</fullName>
    </submittedName>
</protein>
<accession>A0A087BQH4</accession>
<name>A0A087BQH4_9BIFI</name>
<dbReference type="RefSeq" id="WP_022861361.1">
    <property type="nucleotide sequence ID" value="NZ_JGZD01000007.1"/>
</dbReference>
<dbReference type="Gene3D" id="3.40.50.300">
    <property type="entry name" value="P-loop containing nucleotide triphosphate hydrolases"/>
    <property type="match status" value="2"/>
</dbReference>
<reference evidence="6 7" key="1">
    <citation type="submission" date="2014-03" db="EMBL/GenBank/DDBJ databases">
        <title>Genomics of Bifidobacteria.</title>
        <authorList>
            <person name="Ventura M."/>
            <person name="Milani C."/>
            <person name="Lugli G.A."/>
        </authorList>
    </citation>
    <scope>NUCLEOTIDE SEQUENCE [LARGE SCALE GENOMIC DNA]</scope>
    <source>
        <strain evidence="6 7">LMG 11592</strain>
    </source>
</reference>
<dbReference type="GO" id="GO:0005524">
    <property type="term" value="F:ATP binding"/>
    <property type="evidence" value="ECO:0007669"/>
    <property type="project" value="UniProtKB-UniRule"/>
</dbReference>
<dbReference type="STRING" id="1693.BMIN_1369"/>
<dbReference type="SUPFAM" id="SSF52540">
    <property type="entry name" value="P-loop containing nucleoside triphosphate hydrolases"/>
    <property type="match status" value="2"/>
</dbReference>
<evidence type="ECO:0000256" key="1">
    <source>
        <dbReference type="ARBA" id="ARBA00022741"/>
    </source>
</evidence>
<dbReference type="SMART" id="SM00382">
    <property type="entry name" value="AAA"/>
    <property type="match status" value="2"/>
</dbReference>
<dbReference type="EMBL" id="JGZD01000007">
    <property type="protein sequence ID" value="KFI73274.1"/>
    <property type="molecule type" value="Genomic_DNA"/>
</dbReference>
<keyword evidence="7" id="KW-1185">Reference proteome</keyword>
<dbReference type="GO" id="GO:0003677">
    <property type="term" value="F:DNA binding"/>
    <property type="evidence" value="ECO:0007669"/>
    <property type="project" value="InterPro"/>
</dbReference>
<keyword evidence="4" id="KW-0812">Transmembrane</keyword>
<dbReference type="InterPro" id="IPR002543">
    <property type="entry name" value="FtsK_dom"/>
</dbReference>
<keyword evidence="2 3" id="KW-0067">ATP-binding</keyword>
<sequence length="596" mass="64128">MVLIVLLIHGNWLFALMSAAAMISPVAWFLMRRHTANARRTDDGQRPPARESSACDKDAILACPPLEPLVGMRGDPRLWWRIIAGMWAPCLSGWAPPMRVPIGMCDTGELALDLSAQGPHALVAGTTGSGKSVVLRTWCLALACRYPPTRVQFVFLDFKGGAGLDALADMPHTVGTVCDLDLRHARRALLGIEKELTRREMLVAKHHVSDTRDLPIPPATMMIVVDEFHALRGRLPDYIDRLTTIASLGRSLGMHLIACTQNPLGQVGSDMKANLSLRICLRVKDSLQSVEMIGNGSAALISPRSPGLGYVDDGESIRRFRCSAAQSPQRLVASTITAMSVTGIPPQPPLFSRALPRSVPLTGLSRRGDANHPDHVDSGRRAIAIGLSDDGIHLTTARLPIGDGTIIITGPRGRGKTTLLRTILQELRTHGGVSPVITLISWPRRTEDANGGHRHVLREITIGSGHDAGPTTETDDGAGREDGHRLLLVDDADALLDPLSTDPLSNIIEEASHDTSWTVVAAASKPPRSRLDGVSTRIVFPSGDRAIDAMDGIPSNLLGDLDDEDYSIPGRAVLIRAGTARMIQCAIGKAGTEYLR</sequence>
<proteinExistence type="predicted"/>
<dbReference type="InterPro" id="IPR003593">
    <property type="entry name" value="AAA+_ATPase"/>
</dbReference>
<dbReference type="PROSITE" id="PS50901">
    <property type="entry name" value="FTSK"/>
    <property type="match status" value="1"/>
</dbReference>
<organism evidence="6 7">
    <name type="scientific">Bifidobacterium minimum</name>
    <dbReference type="NCBI Taxonomy" id="1693"/>
    <lineage>
        <taxon>Bacteria</taxon>
        <taxon>Bacillati</taxon>
        <taxon>Actinomycetota</taxon>
        <taxon>Actinomycetes</taxon>
        <taxon>Bifidobacteriales</taxon>
        <taxon>Bifidobacteriaceae</taxon>
        <taxon>Bifidobacterium</taxon>
    </lineage>
</organism>
<evidence type="ECO:0000256" key="4">
    <source>
        <dbReference type="SAM" id="Phobius"/>
    </source>
</evidence>
<dbReference type="InterPro" id="IPR050206">
    <property type="entry name" value="FtsK/SpoIIIE/SftA"/>
</dbReference>
<dbReference type="Pfam" id="PF01580">
    <property type="entry name" value="FtsK_SpoIIIE"/>
    <property type="match status" value="1"/>
</dbReference>
<dbReference type="AlphaFoldDB" id="A0A087BQH4"/>
<evidence type="ECO:0000256" key="3">
    <source>
        <dbReference type="PROSITE-ProRule" id="PRU00289"/>
    </source>
</evidence>
<feature type="domain" description="FtsK" evidence="5">
    <location>
        <begin position="107"/>
        <end position="290"/>
    </location>
</feature>
<feature type="transmembrane region" description="Helical" evidence="4">
    <location>
        <begin position="12"/>
        <end position="31"/>
    </location>
</feature>
<keyword evidence="1 3" id="KW-0547">Nucleotide-binding</keyword>
<dbReference type="CDD" id="cd01127">
    <property type="entry name" value="TrwB_TraG_TraD_VirD4"/>
    <property type="match status" value="1"/>
</dbReference>